<reference evidence="2 3" key="1">
    <citation type="submission" date="2016-10" db="EMBL/GenBank/DDBJ databases">
        <authorList>
            <person name="de Groot N.N."/>
        </authorList>
    </citation>
    <scope>NUCLEOTIDE SEQUENCE [LARGE SCALE GENOMIC DNA]</scope>
    <source>
        <strain evidence="2 3">OK461</strain>
    </source>
</reference>
<organism evidence="2 3">
    <name type="scientific">Streptomyces mirabilis</name>
    <dbReference type="NCBI Taxonomy" id="68239"/>
    <lineage>
        <taxon>Bacteria</taxon>
        <taxon>Bacillati</taxon>
        <taxon>Actinomycetota</taxon>
        <taxon>Actinomycetes</taxon>
        <taxon>Kitasatosporales</taxon>
        <taxon>Streptomycetaceae</taxon>
        <taxon>Streptomyces</taxon>
    </lineage>
</organism>
<protein>
    <submittedName>
        <fullName evidence="2">Uncharacterized protein</fullName>
    </submittedName>
</protein>
<dbReference type="AlphaFoldDB" id="A0A1I2DEC5"/>
<dbReference type="Proteomes" id="UP000181942">
    <property type="component" value="Unassembled WGS sequence"/>
</dbReference>
<evidence type="ECO:0000313" key="3">
    <source>
        <dbReference type="Proteomes" id="UP000181942"/>
    </source>
</evidence>
<feature type="compositionally biased region" description="Basic and acidic residues" evidence="1">
    <location>
        <begin position="51"/>
        <end position="66"/>
    </location>
</feature>
<gene>
    <name evidence="2" type="ORF">SAMN02787118_102629</name>
</gene>
<sequence>MNGTWNDRLLTPTKASHYLEIRLSPTARSASGFRLSVVTWCTTSAHFRRNSRELPHRDGKRPDTAKDPAQAISRGQSPNGRRVGLYAGFCRPGASRRPGRRPSI</sequence>
<name>A0A1I2DEC5_9ACTN</name>
<proteinExistence type="predicted"/>
<dbReference type="EMBL" id="FONR01000002">
    <property type="protein sequence ID" value="SFE78896.1"/>
    <property type="molecule type" value="Genomic_DNA"/>
</dbReference>
<evidence type="ECO:0000256" key="1">
    <source>
        <dbReference type="SAM" id="MobiDB-lite"/>
    </source>
</evidence>
<evidence type="ECO:0000313" key="2">
    <source>
        <dbReference type="EMBL" id="SFE78896.1"/>
    </source>
</evidence>
<feature type="region of interest" description="Disordered" evidence="1">
    <location>
        <begin position="51"/>
        <end position="104"/>
    </location>
</feature>
<accession>A0A1I2DEC5</accession>